<reference evidence="2 3" key="1">
    <citation type="journal article" date="2011" name="J. Bacteriol.">
        <title>Genome sequence of the halotolerant marine bacterium Myxococcus fulvus HW-1.</title>
        <authorList>
            <person name="Li Z.F."/>
            <person name="Li X."/>
            <person name="Liu H."/>
            <person name="Liu X."/>
            <person name="Han K."/>
            <person name="Wu Z.H."/>
            <person name="Hu W."/>
            <person name="Li F.F."/>
            <person name="Li Y.Z."/>
        </authorList>
    </citation>
    <scope>NUCLEOTIDE SEQUENCE [LARGE SCALE GENOMIC DNA]</scope>
    <source>
        <strain evidence="3">ATCC BAA-855 / HW-1</strain>
    </source>
</reference>
<name>F8C8M7_MYXFH</name>
<dbReference type="KEGG" id="mfu:LILAB_06275"/>
<proteinExistence type="predicted"/>
<feature type="region of interest" description="Disordered" evidence="1">
    <location>
        <begin position="121"/>
        <end position="141"/>
    </location>
</feature>
<evidence type="ECO:0000313" key="2">
    <source>
        <dbReference type="EMBL" id="AEI63174.1"/>
    </source>
</evidence>
<dbReference type="Proteomes" id="UP000000488">
    <property type="component" value="Chromosome"/>
</dbReference>
<dbReference type="EMBL" id="CP002830">
    <property type="protein sequence ID" value="AEI63174.1"/>
    <property type="molecule type" value="Genomic_DNA"/>
</dbReference>
<evidence type="ECO:0000256" key="1">
    <source>
        <dbReference type="SAM" id="MobiDB-lite"/>
    </source>
</evidence>
<dbReference type="HOGENOM" id="CLU_1823271_0_0_7"/>
<organism evidence="2 3">
    <name type="scientific">Myxococcus fulvus (strain ATCC BAA-855 / HW-1)</name>
    <dbReference type="NCBI Taxonomy" id="483219"/>
    <lineage>
        <taxon>Bacteria</taxon>
        <taxon>Pseudomonadati</taxon>
        <taxon>Myxococcota</taxon>
        <taxon>Myxococcia</taxon>
        <taxon>Myxococcales</taxon>
        <taxon>Cystobacterineae</taxon>
        <taxon>Myxococcaceae</taxon>
        <taxon>Myxococcus</taxon>
    </lineage>
</organism>
<accession>F8C8M7</accession>
<gene>
    <name evidence="2" type="ordered locus">LILAB_06275</name>
</gene>
<protein>
    <submittedName>
        <fullName evidence="2">Uncharacterized protein</fullName>
    </submittedName>
</protein>
<evidence type="ECO:0000313" key="3">
    <source>
        <dbReference type="Proteomes" id="UP000000488"/>
    </source>
</evidence>
<sequence length="141" mass="15854">MQGTEFRLVGHLEQPELLRQALAERLWQSDWYRRQDLTTYSSLIVRRPVLAILPDRSLLVTSTMLLADALNLFVETSFMPELPESAFEQLIASDFEQRVVELFRGQGFRAGPVTLSGVRCPKRTRRASGQTSKTSAAGCAP</sequence>
<dbReference type="AlphaFoldDB" id="F8C8M7"/>